<reference evidence="14" key="2">
    <citation type="submission" date="2020-09" db="EMBL/GenBank/DDBJ databases">
        <authorList>
            <person name="Sun Q."/>
            <person name="Ohkuma M."/>
        </authorList>
    </citation>
    <scope>NUCLEOTIDE SEQUENCE</scope>
    <source>
        <strain evidence="14">JCM 3090</strain>
    </source>
</reference>
<keyword evidence="7" id="KW-0862">Zinc</keyword>
<feature type="transmembrane region" description="Helical" evidence="11">
    <location>
        <begin position="99"/>
        <end position="120"/>
    </location>
</feature>
<comment type="subcellular location">
    <subcellularLocation>
        <location evidence="2">Membrane</location>
        <topology evidence="2">Multi-pass membrane protein</topology>
    </subcellularLocation>
</comment>
<evidence type="ECO:0000256" key="11">
    <source>
        <dbReference type="SAM" id="Phobius"/>
    </source>
</evidence>
<comment type="cofactor">
    <cofactor evidence="1">
        <name>Zn(2+)</name>
        <dbReference type="ChEBI" id="CHEBI:29105"/>
    </cofactor>
</comment>
<evidence type="ECO:0000256" key="7">
    <source>
        <dbReference type="ARBA" id="ARBA00022833"/>
    </source>
</evidence>
<keyword evidence="9" id="KW-0482">Metalloprotease</keyword>
<evidence type="ECO:0000259" key="12">
    <source>
        <dbReference type="Pfam" id="PF02163"/>
    </source>
</evidence>
<name>A0A8J3FAR3_9ACTN</name>
<keyword evidence="4 14" id="KW-0645">Protease</keyword>
<dbReference type="InterPro" id="IPR036034">
    <property type="entry name" value="PDZ_sf"/>
</dbReference>
<organism evidence="14 15">
    <name type="scientific">Pilimelia anulata</name>
    <dbReference type="NCBI Taxonomy" id="53371"/>
    <lineage>
        <taxon>Bacteria</taxon>
        <taxon>Bacillati</taxon>
        <taxon>Actinomycetota</taxon>
        <taxon>Actinomycetes</taxon>
        <taxon>Micromonosporales</taxon>
        <taxon>Micromonosporaceae</taxon>
        <taxon>Pilimelia</taxon>
    </lineage>
</organism>
<dbReference type="PANTHER" id="PTHR42837:SF2">
    <property type="entry name" value="MEMBRANE METALLOPROTEASE ARASP2, CHLOROPLASTIC-RELATED"/>
    <property type="match status" value="1"/>
</dbReference>
<feature type="transmembrane region" description="Helical" evidence="11">
    <location>
        <begin position="386"/>
        <end position="407"/>
    </location>
</feature>
<evidence type="ECO:0000259" key="13">
    <source>
        <dbReference type="Pfam" id="PF17820"/>
    </source>
</evidence>
<gene>
    <name evidence="14" type="ORF">GCM10010123_03670</name>
</gene>
<dbReference type="EMBL" id="BMQB01000001">
    <property type="protein sequence ID" value="GGJ76932.1"/>
    <property type="molecule type" value="Genomic_DNA"/>
</dbReference>
<dbReference type="GO" id="GO:0016020">
    <property type="term" value="C:membrane"/>
    <property type="evidence" value="ECO:0007669"/>
    <property type="project" value="UniProtKB-SubCell"/>
</dbReference>
<dbReference type="GO" id="GO:0004222">
    <property type="term" value="F:metalloendopeptidase activity"/>
    <property type="evidence" value="ECO:0007669"/>
    <property type="project" value="InterPro"/>
</dbReference>
<feature type="domain" description="Peptidase M50" evidence="12">
    <location>
        <begin position="9"/>
        <end position="363"/>
    </location>
</feature>
<evidence type="ECO:0000256" key="1">
    <source>
        <dbReference type="ARBA" id="ARBA00001947"/>
    </source>
</evidence>
<dbReference type="InterPro" id="IPR008915">
    <property type="entry name" value="Peptidase_M50"/>
</dbReference>
<dbReference type="RefSeq" id="WP_189168226.1">
    <property type="nucleotide sequence ID" value="NZ_BMQB01000001.1"/>
</dbReference>
<feature type="transmembrane region" description="Helical" evidence="11">
    <location>
        <begin position="323"/>
        <end position="344"/>
    </location>
</feature>
<reference evidence="14" key="1">
    <citation type="journal article" date="2014" name="Int. J. Syst. Evol. Microbiol.">
        <title>Complete genome sequence of Corynebacterium casei LMG S-19264T (=DSM 44701T), isolated from a smear-ripened cheese.</title>
        <authorList>
            <consortium name="US DOE Joint Genome Institute (JGI-PGF)"/>
            <person name="Walter F."/>
            <person name="Albersmeier A."/>
            <person name="Kalinowski J."/>
            <person name="Ruckert C."/>
        </authorList>
    </citation>
    <scope>NUCLEOTIDE SEQUENCE</scope>
    <source>
        <strain evidence="14">JCM 3090</strain>
    </source>
</reference>
<keyword evidence="8 11" id="KW-1133">Transmembrane helix</keyword>
<keyword evidence="5 11" id="KW-0812">Transmembrane</keyword>
<evidence type="ECO:0000313" key="15">
    <source>
        <dbReference type="Proteomes" id="UP000649739"/>
    </source>
</evidence>
<evidence type="ECO:0000313" key="14">
    <source>
        <dbReference type="EMBL" id="GGJ76932.1"/>
    </source>
</evidence>
<evidence type="ECO:0000256" key="3">
    <source>
        <dbReference type="ARBA" id="ARBA00007931"/>
    </source>
</evidence>
<proteinExistence type="inferred from homology"/>
<evidence type="ECO:0000256" key="2">
    <source>
        <dbReference type="ARBA" id="ARBA00004141"/>
    </source>
</evidence>
<evidence type="ECO:0000256" key="5">
    <source>
        <dbReference type="ARBA" id="ARBA00022692"/>
    </source>
</evidence>
<keyword evidence="6" id="KW-0378">Hydrolase</keyword>
<dbReference type="InterPro" id="IPR041489">
    <property type="entry name" value="PDZ_6"/>
</dbReference>
<dbReference type="SUPFAM" id="SSF50156">
    <property type="entry name" value="PDZ domain-like"/>
    <property type="match status" value="1"/>
</dbReference>
<accession>A0A8J3FAR3</accession>
<evidence type="ECO:0000256" key="8">
    <source>
        <dbReference type="ARBA" id="ARBA00022989"/>
    </source>
</evidence>
<dbReference type="PANTHER" id="PTHR42837">
    <property type="entry name" value="REGULATOR OF SIGMA-E PROTEASE RSEP"/>
    <property type="match status" value="1"/>
</dbReference>
<keyword evidence="10 11" id="KW-0472">Membrane</keyword>
<dbReference type="Pfam" id="PF02163">
    <property type="entry name" value="Peptidase_M50"/>
    <property type="match status" value="1"/>
</dbReference>
<dbReference type="GO" id="GO:0006508">
    <property type="term" value="P:proteolysis"/>
    <property type="evidence" value="ECO:0007669"/>
    <property type="project" value="UniProtKB-KW"/>
</dbReference>
<dbReference type="CDD" id="cd06163">
    <property type="entry name" value="S2P-M50_PDZ_RseP-like"/>
    <property type="match status" value="1"/>
</dbReference>
<dbReference type="InterPro" id="IPR004387">
    <property type="entry name" value="Pept_M50_Zn"/>
</dbReference>
<dbReference type="Gene3D" id="2.30.42.10">
    <property type="match status" value="1"/>
</dbReference>
<evidence type="ECO:0000256" key="4">
    <source>
        <dbReference type="ARBA" id="ARBA00022670"/>
    </source>
</evidence>
<dbReference type="Proteomes" id="UP000649739">
    <property type="component" value="Unassembled WGS sequence"/>
</dbReference>
<evidence type="ECO:0000256" key="9">
    <source>
        <dbReference type="ARBA" id="ARBA00023049"/>
    </source>
</evidence>
<keyword evidence="15" id="KW-1185">Reference proteome</keyword>
<feature type="domain" description="PDZ" evidence="13">
    <location>
        <begin position="159"/>
        <end position="201"/>
    </location>
</feature>
<comment type="caution">
    <text evidence="14">The sequence shown here is derived from an EMBL/GenBank/DDBJ whole genome shotgun (WGS) entry which is preliminary data.</text>
</comment>
<dbReference type="AlphaFoldDB" id="A0A8J3FAR3"/>
<evidence type="ECO:0000256" key="10">
    <source>
        <dbReference type="ARBA" id="ARBA00023136"/>
    </source>
</evidence>
<evidence type="ECO:0000256" key="6">
    <source>
        <dbReference type="ARBA" id="ARBA00022801"/>
    </source>
</evidence>
<sequence>MKEILGIVAFALLILISVSLHEAGHMATAKMFGMKVTRFFVGFGPTLWSFRRGETEYGLKGIPLGGFVKIVGMTAADDDVEPQDEHRAMWRYPVWKRTIVMSAGSAVHFLLALVATWVMAMTLGLPNRSLPDEASALPAYVKVTECVVVANDPTRACSAADPRSPAALAGLRDNDRITAINGTPVSTFADLLATTRTVPPGPATISFERDGQPRTLTVDLAAVQRAPVDDPAGAPRTVSAMGVGLTLPPGTRTMLTYGPGEAVGATLSFTGFLADKTVEAMQRFPEKIPALWASLTGAERDADTPISVVGASRLGGEAFAHDAWEMFLFLFISLNFFVGLFNLLPLLPLDGGHIAISWYEKARSWLYGRIGRRDPGRVDYAKLMPLTYGVILVFGAFTLLTVAADIINPITLFR</sequence>
<protein>
    <submittedName>
        <fullName evidence="14">Putative protease/peptidase</fullName>
    </submittedName>
</protein>
<dbReference type="Pfam" id="PF17820">
    <property type="entry name" value="PDZ_6"/>
    <property type="match status" value="1"/>
</dbReference>
<comment type="similarity">
    <text evidence="3">Belongs to the peptidase M50B family.</text>
</comment>